<reference evidence="1 2" key="1">
    <citation type="submission" date="2019-12" db="EMBL/GenBank/DDBJ databases">
        <title>Draft genome sequences Bradyrhizobium cajani AMBPC1010, Bradyrhizobium pachyrhizi AMBPC1040 and Bradyrhizobium yuanmingense ALSPC3051, three plant growth promoting strains isolated from nodules of Cajanus cajan L. in Dominican Republic.</title>
        <authorList>
            <person name="Flores-Felix J.D."/>
            <person name="Araujo J."/>
            <person name="Diaz-Alcantara C."/>
            <person name="Gonzalez-Andres F."/>
            <person name="Velazquez E."/>
        </authorList>
    </citation>
    <scope>NUCLEOTIDE SEQUENCE [LARGE SCALE GENOMIC DNA]</scope>
    <source>
        <strain evidence="1 2">1040</strain>
    </source>
</reference>
<gene>
    <name evidence="1" type="ORF">GPL21_31770</name>
</gene>
<organism evidence="1 2">
    <name type="scientific">Bradyrhizobium pachyrhizi</name>
    <dbReference type="NCBI Taxonomy" id="280333"/>
    <lineage>
        <taxon>Bacteria</taxon>
        <taxon>Pseudomonadati</taxon>
        <taxon>Pseudomonadota</taxon>
        <taxon>Alphaproteobacteria</taxon>
        <taxon>Hyphomicrobiales</taxon>
        <taxon>Nitrobacteraceae</taxon>
        <taxon>Bradyrhizobium</taxon>
    </lineage>
</organism>
<evidence type="ECO:0000313" key="1">
    <source>
        <dbReference type="EMBL" id="MVT69663.1"/>
    </source>
</evidence>
<protein>
    <submittedName>
        <fullName evidence="1">Uncharacterized protein</fullName>
    </submittedName>
</protein>
<dbReference type="RefSeq" id="WP_157347893.1">
    <property type="nucleotide sequence ID" value="NZ_CP121667.1"/>
</dbReference>
<name>A0A844SR97_9BRAD</name>
<keyword evidence="2" id="KW-1185">Reference proteome</keyword>
<comment type="caution">
    <text evidence="1">The sequence shown here is derived from an EMBL/GenBank/DDBJ whole genome shotgun (WGS) entry which is preliminary data.</text>
</comment>
<dbReference type="Proteomes" id="UP000436468">
    <property type="component" value="Unassembled WGS sequence"/>
</dbReference>
<dbReference type="AlphaFoldDB" id="A0A844SR97"/>
<accession>A0A844SR97</accession>
<proteinExistence type="predicted"/>
<dbReference type="EMBL" id="WQNF01000032">
    <property type="protein sequence ID" value="MVT69663.1"/>
    <property type="molecule type" value="Genomic_DNA"/>
</dbReference>
<evidence type="ECO:0000313" key="2">
    <source>
        <dbReference type="Proteomes" id="UP000436468"/>
    </source>
</evidence>
<sequence>MTHSSWIEILRCPKCRRTGHAELSEVAPFRNRIVRVSEEFEIRADERGDDFQCRACKLPALP</sequence>